<dbReference type="InterPro" id="IPR050281">
    <property type="entry name" value="Flavin_monoamine_oxidase"/>
</dbReference>
<proteinExistence type="predicted"/>
<organism evidence="3 4">
    <name type="scientific">Polarella glacialis</name>
    <name type="common">Dinoflagellate</name>
    <dbReference type="NCBI Taxonomy" id="89957"/>
    <lineage>
        <taxon>Eukaryota</taxon>
        <taxon>Sar</taxon>
        <taxon>Alveolata</taxon>
        <taxon>Dinophyceae</taxon>
        <taxon>Suessiales</taxon>
        <taxon>Suessiaceae</taxon>
        <taxon>Polarella</taxon>
    </lineage>
</organism>
<dbReference type="AlphaFoldDB" id="A0A813GXA1"/>
<evidence type="ECO:0000256" key="1">
    <source>
        <dbReference type="SAM" id="MobiDB-lite"/>
    </source>
</evidence>
<dbReference type="PANTHER" id="PTHR10742">
    <property type="entry name" value="FLAVIN MONOAMINE OXIDASE"/>
    <property type="match status" value="1"/>
</dbReference>
<dbReference type="InterPro" id="IPR036188">
    <property type="entry name" value="FAD/NAD-bd_sf"/>
</dbReference>
<comment type="caution">
    <text evidence="3">The sequence shown here is derived from an EMBL/GenBank/DDBJ whole genome shotgun (WGS) entry which is preliminary data.</text>
</comment>
<feature type="compositionally biased region" description="Acidic residues" evidence="1">
    <location>
        <begin position="168"/>
        <end position="181"/>
    </location>
</feature>
<feature type="region of interest" description="Disordered" evidence="1">
    <location>
        <begin position="157"/>
        <end position="201"/>
    </location>
</feature>
<feature type="compositionally biased region" description="Polar residues" evidence="1">
    <location>
        <begin position="192"/>
        <end position="201"/>
    </location>
</feature>
<keyword evidence="4" id="KW-1185">Reference proteome</keyword>
<dbReference type="EMBL" id="CAJNNV010029734">
    <property type="protein sequence ID" value="CAE8629898.1"/>
    <property type="molecule type" value="Genomic_DNA"/>
</dbReference>
<protein>
    <recommendedName>
        <fullName evidence="2">Amine oxidase domain-containing protein</fullName>
    </recommendedName>
</protein>
<dbReference type="SUPFAM" id="SSF51905">
    <property type="entry name" value="FAD/NAD(P)-binding domain"/>
    <property type="match status" value="1"/>
</dbReference>
<dbReference type="Pfam" id="PF01593">
    <property type="entry name" value="Amino_oxidase"/>
    <property type="match status" value="2"/>
</dbReference>
<reference evidence="3" key="1">
    <citation type="submission" date="2021-02" db="EMBL/GenBank/DDBJ databases">
        <authorList>
            <person name="Dougan E. K."/>
            <person name="Rhodes N."/>
            <person name="Thang M."/>
            <person name="Chan C."/>
        </authorList>
    </citation>
    <scope>NUCLEOTIDE SEQUENCE</scope>
</reference>
<name>A0A813GXA1_POLGL</name>
<evidence type="ECO:0000313" key="3">
    <source>
        <dbReference type="EMBL" id="CAE8629898.1"/>
    </source>
</evidence>
<feature type="domain" description="Amine oxidase" evidence="2">
    <location>
        <begin position="332"/>
        <end position="604"/>
    </location>
</feature>
<evidence type="ECO:0000259" key="2">
    <source>
        <dbReference type="Pfam" id="PF01593"/>
    </source>
</evidence>
<sequence>MGTKSREADAAQPDADVLIIGAGLAGLTAARILTAFGSRALVVEARDRLGGRASTGEFPAAPELGIPEASPVEEGCNYLHGCSSEHPLFVMAHRLGLPTAVAAGDIGCQYGGWESSEVAEWRDPAAGGEIIPLEEMVDAVLLLQQVVYGVGSLTKERQASNGTAVDSDSSENSDEESEVENEGAGCGGGGMSSSAPVCATSSRLDELPEEASLEDLFERALADVLERRFRAGRRASASLEQRERDLIYKIRGRHFGYVAPCRRMPPFTVSASCRGKKRCTRIFMDGNWPHSDPALVQGMLRLLRKKFSLIQDLGDHGPEGYVADVPEDDGEDRLVLGGGFQTFISALSEGLIVITGDPVRRVESGAGDVALRLASGRVLRAPCALVTVPSGVLVGLSKDSAIEFLPSLPADKMEAIRRLSISEIGACTHEKVVLRWPLATPFVTSVLDQPGAPLQIETTDRRFHFLNLHKYGRAGQILCHIWADAEWKEHTLLSDEAVVAAVVGSLRAIYPKSPSHAVDSKDEAQDFLPFPVQWKVTRWAQDPFALGAYSELQGPGASEVDRQVYARPEGRLLFTGEGAVSGPVGAQCTHGAVLGGAACAVALLTAGSSSTAEPSADARTGTDGETEKSRASELLGSGPLGLDVAAVVDVLVSGRPRPKRRRSAS</sequence>
<feature type="compositionally biased region" description="Basic and acidic residues" evidence="1">
    <location>
        <begin position="620"/>
        <end position="631"/>
    </location>
</feature>
<dbReference type="GO" id="GO:0016491">
    <property type="term" value="F:oxidoreductase activity"/>
    <property type="evidence" value="ECO:0007669"/>
    <property type="project" value="InterPro"/>
</dbReference>
<dbReference type="PRINTS" id="PR00420">
    <property type="entry name" value="RNGMNOXGNASE"/>
</dbReference>
<evidence type="ECO:0000313" key="4">
    <source>
        <dbReference type="Proteomes" id="UP000654075"/>
    </source>
</evidence>
<dbReference type="PANTHER" id="PTHR10742:SF410">
    <property type="entry name" value="LYSINE-SPECIFIC HISTONE DEMETHYLASE 2"/>
    <property type="match status" value="1"/>
</dbReference>
<gene>
    <name evidence="3" type="ORF">PGLA1383_LOCUS46298</name>
</gene>
<feature type="domain" description="Amine oxidase" evidence="2">
    <location>
        <begin position="24"/>
        <end position="102"/>
    </location>
</feature>
<feature type="region of interest" description="Disordered" evidence="1">
    <location>
        <begin position="610"/>
        <end position="637"/>
    </location>
</feature>
<dbReference type="InterPro" id="IPR002937">
    <property type="entry name" value="Amino_oxidase"/>
</dbReference>
<dbReference type="Gene3D" id="3.50.50.60">
    <property type="entry name" value="FAD/NAD(P)-binding domain"/>
    <property type="match status" value="2"/>
</dbReference>
<dbReference type="SUPFAM" id="SSF54373">
    <property type="entry name" value="FAD-linked reductases, C-terminal domain"/>
    <property type="match status" value="1"/>
</dbReference>
<dbReference type="Proteomes" id="UP000654075">
    <property type="component" value="Unassembled WGS sequence"/>
</dbReference>
<dbReference type="OrthoDB" id="7777654at2759"/>
<accession>A0A813GXA1</accession>